<evidence type="ECO:0000256" key="1">
    <source>
        <dbReference type="ARBA" id="ARBA00023015"/>
    </source>
</evidence>
<gene>
    <name evidence="6" type="ORF">A4D02_24190</name>
</gene>
<dbReference type="Gene3D" id="1.10.357.10">
    <property type="entry name" value="Tetracycline Repressor, domain 2"/>
    <property type="match status" value="1"/>
</dbReference>
<organism evidence="6 7">
    <name type="scientific">Niastella koreensis</name>
    <dbReference type="NCBI Taxonomy" id="354356"/>
    <lineage>
        <taxon>Bacteria</taxon>
        <taxon>Pseudomonadati</taxon>
        <taxon>Bacteroidota</taxon>
        <taxon>Chitinophagia</taxon>
        <taxon>Chitinophagales</taxon>
        <taxon>Chitinophagaceae</taxon>
        <taxon>Niastella</taxon>
    </lineage>
</organism>
<dbReference type="InterPro" id="IPR009057">
    <property type="entry name" value="Homeodomain-like_sf"/>
</dbReference>
<dbReference type="Gene3D" id="1.10.10.60">
    <property type="entry name" value="Homeodomain-like"/>
    <property type="match status" value="1"/>
</dbReference>
<feature type="domain" description="HTH tetR-type" evidence="5">
    <location>
        <begin position="7"/>
        <end position="67"/>
    </location>
</feature>
<keyword evidence="3" id="KW-0804">Transcription</keyword>
<comment type="caution">
    <text evidence="6">The sequence shown here is derived from an EMBL/GenBank/DDBJ whole genome shotgun (WGS) entry which is preliminary data.</text>
</comment>
<feature type="DNA-binding region" description="H-T-H motif" evidence="4">
    <location>
        <begin position="30"/>
        <end position="49"/>
    </location>
</feature>
<name>A0ABX3P0N3_9BACT</name>
<evidence type="ECO:0000259" key="5">
    <source>
        <dbReference type="PROSITE" id="PS50977"/>
    </source>
</evidence>
<dbReference type="Proteomes" id="UP000192277">
    <property type="component" value="Unassembled WGS sequence"/>
</dbReference>
<dbReference type="SUPFAM" id="SSF46689">
    <property type="entry name" value="Homeodomain-like"/>
    <property type="match status" value="1"/>
</dbReference>
<evidence type="ECO:0000256" key="2">
    <source>
        <dbReference type="ARBA" id="ARBA00023125"/>
    </source>
</evidence>
<dbReference type="PANTHER" id="PTHR47506">
    <property type="entry name" value="TRANSCRIPTIONAL REGULATORY PROTEIN"/>
    <property type="match status" value="1"/>
</dbReference>
<dbReference type="EMBL" id="LWBO01000004">
    <property type="protein sequence ID" value="OQP52296.1"/>
    <property type="molecule type" value="Genomic_DNA"/>
</dbReference>
<protein>
    <recommendedName>
        <fullName evidence="5">HTH tetR-type domain-containing protein</fullName>
    </recommendedName>
</protein>
<evidence type="ECO:0000313" key="6">
    <source>
        <dbReference type="EMBL" id="OQP52296.1"/>
    </source>
</evidence>
<dbReference type="PANTHER" id="PTHR47506:SF10">
    <property type="entry name" value="TRANSCRIPTIONAL REGULATORY PROTEIN"/>
    <property type="match status" value="1"/>
</dbReference>
<keyword evidence="7" id="KW-1185">Reference proteome</keyword>
<dbReference type="InterPro" id="IPR036271">
    <property type="entry name" value="Tet_transcr_reg_TetR-rel_C_sf"/>
</dbReference>
<sequence length="196" mass="22567">MSGRNRLFDEEKALAQAAEVFWIKGYEAASTEDLLTAMDMNKGSLYNAFGNKRELFVKVFEWFAQRFIRNMKVVFAKHDNTVDAIREIFLHVAYPDDPTAHTKGCFYVNILGETTGLDPDLEKIAKEKLIEIEKLFYNELTKAQKAGQLTSAIQPALLAKHLLNLWNGINITRRLYSEKELEKLVELNLQLCFDMK</sequence>
<evidence type="ECO:0000256" key="4">
    <source>
        <dbReference type="PROSITE-ProRule" id="PRU00335"/>
    </source>
</evidence>
<evidence type="ECO:0000313" key="7">
    <source>
        <dbReference type="Proteomes" id="UP000192277"/>
    </source>
</evidence>
<proteinExistence type="predicted"/>
<keyword evidence="1" id="KW-0805">Transcription regulation</keyword>
<dbReference type="PROSITE" id="PS50977">
    <property type="entry name" value="HTH_TETR_2"/>
    <property type="match status" value="1"/>
</dbReference>
<evidence type="ECO:0000256" key="3">
    <source>
        <dbReference type="ARBA" id="ARBA00023163"/>
    </source>
</evidence>
<reference evidence="6 7" key="1">
    <citation type="submission" date="2016-04" db="EMBL/GenBank/DDBJ databases">
        <authorList>
            <person name="Chen L."/>
            <person name="Zhuang W."/>
            <person name="Wang G."/>
        </authorList>
    </citation>
    <scope>NUCLEOTIDE SEQUENCE [LARGE SCALE GENOMIC DNA]</scope>
    <source>
        <strain evidence="7">GR20</strain>
    </source>
</reference>
<dbReference type="RefSeq" id="WP_014220343.1">
    <property type="nucleotide sequence ID" value="NZ_LWBO01000004.1"/>
</dbReference>
<dbReference type="InterPro" id="IPR011075">
    <property type="entry name" value="TetR_C"/>
</dbReference>
<dbReference type="Pfam" id="PF00440">
    <property type="entry name" value="TetR_N"/>
    <property type="match status" value="1"/>
</dbReference>
<keyword evidence="2 4" id="KW-0238">DNA-binding</keyword>
<dbReference type="SUPFAM" id="SSF48498">
    <property type="entry name" value="Tetracyclin repressor-like, C-terminal domain"/>
    <property type="match status" value="1"/>
</dbReference>
<dbReference type="InterPro" id="IPR001647">
    <property type="entry name" value="HTH_TetR"/>
</dbReference>
<accession>A0ABX3P0N3</accession>
<dbReference type="Pfam" id="PF16925">
    <property type="entry name" value="TetR_C_13"/>
    <property type="match status" value="1"/>
</dbReference>